<reference evidence="1 2" key="1">
    <citation type="submission" date="2024-02" db="EMBL/GenBank/DDBJ databases">
        <authorList>
            <person name="Chen Y."/>
            <person name="Shah S."/>
            <person name="Dougan E. K."/>
            <person name="Thang M."/>
            <person name="Chan C."/>
        </authorList>
    </citation>
    <scope>NUCLEOTIDE SEQUENCE [LARGE SCALE GENOMIC DNA]</scope>
</reference>
<proteinExistence type="predicted"/>
<dbReference type="Proteomes" id="UP001642464">
    <property type="component" value="Unassembled WGS sequence"/>
</dbReference>
<accession>A0ABP0KM32</accession>
<comment type="caution">
    <text evidence="1">The sequence shown here is derived from an EMBL/GenBank/DDBJ whole genome shotgun (WGS) entry which is preliminary data.</text>
</comment>
<organism evidence="1 2">
    <name type="scientific">Durusdinium trenchii</name>
    <dbReference type="NCBI Taxonomy" id="1381693"/>
    <lineage>
        <taxon>Eukaryota</taxon>
        <taxon>Sar</taxon>
        <taxon>Alveolata</taxon>
        <taxon>Dinophyceae</taxon>
        <taxon>Suessiales</taxon>
        <taxon>Symbiodiniaceae</taxon>
        <taxon>Durusdinium</taxon>
    </lineage>
</organism>
<protein>
    <submittedName>
        <fullName evidence="1">Uncharacterized protein</fullName>
    </submittedName>
</protein>
<gene>
    <name evidence="1" type="ORF">SCF082_LOCUS18136</name>
</gene>
<dbReference type="EMBL" id="CAXAMM010012091">
    <property type="protein sequence ID" value="CAK9027896.1"/>
    <property type="molecule type" value="Genomic_DNA"/>
</dbReference>
<sequence length="192" mass="21133">MECPGRARDYRSGSFITCTVLTTLTLVVLFATTGVDDLHQHCYSICPGPDCGWICSRLTEYRGMEKAIYLILSVVIFLCIVSAISCGCFKEVLQIPRCPDDCNTRYVLCGRPCFVAGLLLLTLFVYWLIAVGRTTLLSANTSAIFVYIFALAWLAMPLVCCGLARLLVPDEKAEKGDEDRALISSRDARAAP</sequence>
<name>A0ABP0KM32_9DINO</name>
<evidence type="ECO:0000313" key="1">
    <source>
        <dbReference type="EMBL" id="CAK9027896.1"/>
    </source>
</evidence>
<evidence type="ECO:0000313" key="2">
    <source>
        <dbReference type="Proteomes" id="UP001642464"/>
    </source>
</evidence>
<keyword evidence="2" id="KW-1185">Reference proteome</keyword>